<name>A0ABN2P418_9ACTN</name>
<evidence type="ECO:0000313" key="2">
    <source>
        <dbReference type="Proteomes" id="UP001501612"/>
    </source>
</evidence>
<organism evidence="1 2">
    <name type="scientific">Nocardioides lentus</name>
    <dbReference type="NCBI Taxonomy" id="338077"/>
    <lineage>
        <taxon>Bacteria</taxon>
        <taxon>Bacillati</taxon>
        <taxon>Actinomycetota</taxon>
        <taxon>Actinomycetes</taxon>
        <taxon>Propionibacteriales</taxon>
        <taxon>Nocardioidaceae</taxon>
        <taxon>Nocardioides</taxon>
    </lineage>
</organism>
<sequence length="103" mass="11762">MESRRRVRREADAPVRDLRSEIAAVADDGIRAALLKDIHLSEAAILYGVPVASQDSRQRRYLEQVGESYALAAKVQWFNPVQDSDWETWVYNGCVERSEFCCT</sequence>
<gene>
    <name evidence="1" type="ORF">GCM10009737_10520</name>
</gene>
<dbReference type="EMBL" id="BAAAMY010000002">
    <property type="protein sequence ID" value="GAA1910965.1"/>
    <property type="molecule type" value="Genomic_DNA"/>
</dbReference>
<reference evidence="1 2" key="1">
    <citation type="journal article" date="2019" name="Int. J. Syst. Evol. Microbiol.">
        <title>The Global Catalogue of Microorganisms (GCM) 10K type strain sequencing project: providing services to taxonomists for standard genome sequencing and annotation.</title>
        <authorList>
            <consortium name="The Broad Institute Genomics Platform"/>
            <consortium name="The Broad Institute Genome Sequencing Center for Infectious Disease"/>
            <person name="Wu L."/>
            <person name="Ma J."/>
        </authorList>
    </citation>
    <scope>NUCLEOTIDE SEQUENCE [LARGE SCALE GENOMIC DNA]</scope>
    <source>
        <strain evidence="1 2">JCM 14046</strain>
    </source>
</reference>
<evidence type="ECO:0000313" key="1">
    <source>
        <dbReference type="EMBL" id="GAA1910965.1"/>
    </source>
</evidence>
<dbReference type="Proteomes" id="UP001501612">
    <property type="component" value="Unassembled WGS sequence"/>
</dbReference>
<proteinExistence type="predicted"/>
<keyword evidence="2" id="KW-1185">Reference proteome</keyword>
<protein>
    <submittedName>
        <fullName evidence="1">Uncharacterized protein</fullName>
    </submittedName>
</protein>
<comment type="caution">
    <text evidence="1">The sequence shown here is derived from an EMBL/GenBank/DDBJ whole genome shotgun (WGS) entry which is preliminary data.</text>
</comment>
<accession>A0ABN2P418</accession>